<evidence type="ECO:0000256" key="2">
    <source>
        <dbReference type="ARBA" id="ARBA00022884"/>
    </source>
</evidence>
<feature type="domain" description="DRBM" evidence="4">
    <location>
        <begin position="1"/>
        <end position="70"/>
    </location>
</feature>
<dbReference type="Pfam" id="PF00035">
    <property type="entry name" value="dsrm"/>
    <property type="match status" value="2"/>
</dbReference>
<dbReference type="SMART" id="SM00358">
    <property type="entry name" value="DSRM"/>
    <property type="match status" value="2"/>
</dbReference>
<gene>
    <name evidence="5" type="ORF">JRO89_XS05G0034300</name>
</gene>
<dbReference type="Gene3D" id="3.30.160.20">
    <property type="match status" value="2"/>
</dbReference>
<keyword evidence="2 3" id="KW-0694">RNA-binding</keyword>
<feature type="domain" description="DRBM" evidence="4">
    <location>
        <begin position="96"/>
        <end position="165"/>
    </location>
</feature>
<keyword evidence="1" id="KW-0677">Repeat</keyword>
<dbReference type="Pfam" id="PF17921">
    <property type="entry name" value="Integrase_H2C2"/>
    <property type="match status" value="1"/>
</dbReference>
<reference evidence="5 6" key="1">
    <citation type="submission" date="2021-02" db="EMBL/GenBank/DDBJ databases">
        <title>Plant Genome Project.</title>
        <authorList>
            <person name="Zhang R.-G."/>
        </authorList>
    </citation>
    <scope>NUCLEOTIDE SEQUENCE [LARGE SCALE GENOMIC DNA]</scope>
    <source>
        <tissue evidence="5">Leaves</tissue>
    </source>
</reference>
<keyword evidence="6" id="KW-1185">Reference proteome</keyword>
<evidence type="ECO:0000259" key="4">
    <source>
        <dbReference type="PROSITE" id="PS50137"/>
    </source>
</evidence>
<accession>A0ABQ8I0A5</accession>
<evidence type="ECO:0000313" key="5">
    <source>
        <dbReference type="EMBL" id="KAH7570031.1"/>
    </source>
</evidence>
<dbReference type="SUPFAM" id="SSF54768">
    <property type="entry name" value="dsRNA-binding domain-like"/>
    <property type="match status" value="2"/>
</dbReference>
<evidence type="ECO:0000256" key="3">
    <source>
        <dbReference type="PROSITE-ProRule" id="PRU00266"/>
    </source>
</evidence>
<dbReference type="PANTHER" id="PTHR46031">
    <property type="match status" value="1"/>
</dbReference>
<dbReference type="PANTHER" id="PTHR46031:SF37">
    <property type="entry name" value="DRBM DOMAIN-CONTAINING PROTEIN"/>
    <property type="match status" value="1"/>
</dbReference>
<protein>
    <recommendedName>
        <fullName evidence="4">DRBM domain-containing protein</fullName>
    </recommendedName>
</protein>
<dbReference type="PROSITE" id="PS50137">
    <property type="entry name" value="DS_RBD"/>
    <property type="match status" value="2"/>
</dbReference>
<evidence type="ECO:0000313" key="6">
    <source>
        <dbReference type="Proteomes" id="UP000827721"/>
    </source>
</evidence>
<dbReference type="InterPro" id="IPR041588">
    <property type="entry name" value="Integrase_H2C2"/>
</dbReference>
<dbReference type="InterPro" id="IPR014720">
    <property type="entry name" value="dsRBD_dom"/>
</dbReference>
<comment type="caution">
    <text evidence="5">The sequence shown here is derived from an EMBL/GenBank/DDBJ whole genome shotgun (WGS) entry which is preliminary data.</text>
</comment>
<sequence>MHKNRLQEYTQRSLTALPLYQTINEGFQHAPEFRSTVMVDGETYTSSNTCSHRKAAEQDVAKLALECILKKIKNEECPPIIEYLHLFLLGSPKPLMHKNRLQEYTQRNLITLPLNKTINEGFQHAPQFRSTVMVDGETYTSSHTFSHRKVAEQEVTKLALACISKKIKNEECPPIIQDEILQKNGVTYMGSYGDLKSKLVDEAYSSTMGGHSGIKGTMKKLQLYFYWETMLKEPLSIPTTPWLDIAIDFIEELPRSSGKDTILVDTIFCKSILNEFAVKMSLETPTYNTI</sequence>
<dbReference type="EMBL" id="JAFEMO010000005">
    <property type="protein sequence ID" value="KAH7570031.1"/>
    <property type="molecule type" value="Genomic_DNA"/>
</dbReference>
<dbReference type="Proteomes" id="UP000827721">
    <property type="component" value="Unassembled WGS sequence"/>
</dbReference>
<proteinExistence type="predicted"/>
<organism evidence="5 6">
    <name type="scientific">Xanthoceras sorbifolium</name>
    <dbReference type="NCBI Taxonomy" id="99658"/>
    <lineage>
        <taxon>Eukaryota</taxon>
        <taxon>Viridiplantae</taxon>
        <taxon>Streptophyta</taxon>
        <taxon>Embryophyta</taxon>
        <taxon>Tracheophyta</taxon>
        <taxon>Spermatophyta</taxon>
        <taxon>Magnoliopsida</taxon>
        <taxon>eudicotyledons</taxon>
        <taxon>Gunneridae</taxon>
        <taxon>Pentapetalae</taxon>
        <taxon>rosids</taxon>
        <taxon>malvids</taxon>
        <taxon>Sapindales</taxon>
        <taxon>Sapindaceae</taxon>
        <taxon>Xanthoceroideae</taxon>
        <taxon>Xanthoceras</taxon>
    </lineage>
</organism>
<evidence type="ECO:0000256" key="1">
    <source>
        <dbReference type="ARBA" id="ARBA00022737"/>
    </source>
</evidence>
<name>A0ABQ8I0A5_9ROSI</name>